<accession>A0A1F2UGC6</accession>
<proteinExistence type="predicted"/>
<comment type="caution">
    <text evidence="1">The sequence shown here is derived from an EMBL/GenBank/DDBJ whole genome shotgun (WGS) entry which is preliminary data.</text>
</comment>
<dbReference type="AlphaFoldDB" id="A0A1F2UGC6"/>
<name>A0A1F2UGC6_9ACTN</name>
<evidence type="ECO:0008006" key="3">
    <source>
        <dbReference type="Google" id="ProtNLM"/>
    </source>
</evidence>
<dbReference type="InterPro" id="IPR009057">
    <property type="entry name" value="Homeodomain-like_sf"/>
</dbReference>
<organism evidence="1 2">
    <name type="scientific">Candidatus Aquicultor primus</name>
    <dbReference type="NCBI Taxonomy" id="1797195"/>
    <lineage>
        <taxon>Bacteria</taxon>
        <taxon>Bacillati</taxon>
        <taxon>Actinomycetota</taxon>
        <taxon>Candidatus Aquicultoria</taxon>
        <taxon>Candidatus Aquicultorales</taxon>
        <taxon>Candidatus Aquicultoraceae</taxon>
        <taxon>Candidatus Aquicultor</taxon>
    </lineage>
</organism>
<gene>
    <name evidence="1" type="ORF">A2074_04335</name>
</gene>
<sequence>MVLEAISGERTTAEIARSYDVNPNLIGRWKQELIDKGHEIFDTPTAENNPYKKIEELEKIIGKLTVEIELAKNYLRHYSCR</sequence>
<dbReference type="InterPro" id="IPR002514">
    <property type="entry name" value="Transposase_8"/>
</dbReference>
<dbReference type="GO" id="GO:0003677">
    <property type="term" value="F:DNA binding"/>
    <property type="evidence" value="ECO:0007669"/>
    <property type="project" value="InterPro"/>
</dbReference>
<protein>
    <recommendedName>
        <fullName evidence="3">Transposase</fullName>
    </recommendedName>
</protein>
<evidence type="ECO:0000313" key="2">
    <source>
        <dbReference type="Proteomes" id="UP000178086"/>
    </source>
</evidence>
<dbReference type="Proteomes" id="UP000178086">
    <property type="component" value="Unassembled WGS sequence"/>
</dbReference>
<dbReference type="GO" id="GO:0004803">
    <property type="term" value="F:transposase activity"/>
    <property type="evidence" value="ECO:0007669"/>
    <property type="project" value="InterPro"/>
</dbReference>
<dbReference type="Pfam" id="PF01527">
    <property type="entry name" value="HTH_Tnp_1"/>
    <property type="match status" value="1"/>
</dbReference>
<reference evidence="1 2" key="1">
    <citation type="journal article" date="2016" name="Nat. Commun.">
        <title>Thousands of microbial genomes shed light on interconnected biogeochemical processes in an aquifer system.</title>
        <authorList>
            <person name="Anantharaman K."/>
            <person name="Brown C.T."/>
            <person name="Hug L.A."/>
            <person name="Sharon I."/>
            <person name="Castelle C.J."/>
            <person name="Probst A.J."/>
            <person name="Thomas B.C."/>
            <person name="Singh A."/>
            <person name="Wilkins M.J."/>
            <person name="Karaoz U."/>
            <person name="Brodie E.L."/>
            <person name="Williams K.H."/>
            <person name="Hubbard S.S."/>
            <person name="Banfield J.F."/>
        </authorList>
    </citation>
    <scope>NUCLEOTIDE SEQUENCE [LARGE SCALE GENOMIC DNA]</scope>
</reference>
<dbReference type="GO" id="GO:0006313">
    <property type="term" value="P:DNA transposition"/>
    <property type="evidence" value="ECO:0007669"/>
    <property type="project" value="InterPro"/>
</dbReference>
<evidence type="ECO:0000313" key="1">
    <source>
        <dbReference type="EMBL" id="OFW32097.1"/>
    </source>
</evidence>
<dbReference type="EMBL" id="MELI01000104">
    <property type="protein sequence ID" value="OFW32097.1"/>
    <property type="molecule type" value="Genomic_DNA"/>
</dbReference>
<dbReference type="SUPFAM" id="SSF46689">
    <property type="entry name" value="Homeodomain-like"/>
    <property type="match status" value="1"/>
</dbReference>